<dbReference type="AlphaFoldDB" id="A0AAQ0V9F9"/>
<gene>
    <name evidence="1" type="ORF">EGS84_18790</name>
</gene>
<sequence>MNIIEIYGTANDFSGGFDDDGNHHGHKLLPCPFCGKDDTLEICNTHTPIFWVECGCGAEKHGEYIDGAGNTSTKVEALANYTKALVSAVNAWNSRPLVQSVVPVTDAGPVSFDTLNAVVAEVTGGNQHAWNANIYKGHQEVPFINYNSLSRIVEKFRTAPQPTPELPDAIDAIVNEILAVDTIASTAAIKAIFRMKTGKMRLDSTAIQCSEKRGGDYATE</sequence>
<proteinExistence type="predicted"/>
<dbReference type="Proteomes" id="UP000282299">
    <property type="component" value="Unassembled WGS sequence"/>
</dbReference>
<evidence type="ECO:0000313" key="1">
    <source>
        <dbReference type="EMBL" id="RSC18845.1"/>
    </source>
</evidence>
<accession>A0AAQ0V9F9</accession>
<evidence type="ECO:0008006" key="3">
    <source>
        <dbReference type="Google" id="ProtNLM"/>
    </source>
</evidence>
<reference evidence="2" key="1">
    <citation type="submission" date="2018-10" db="EMBL/GenBank/DDBJ databases">
        <title>FDA dAtabase for Regulatory Grade micrObial Sequences (FDA-ARGOS): Supporting development and validation of Infectious Disease Dx tests.</title>
        <authorList>
            <person name="Goldberg B."/>
            <person name="Campos J."/>
            <person name="Tallon L."/>
            <person name="Sadzewicz L."/>
            <person name="Zhao X."/>
            <person name="Vavikolanu K."/>
            <person name="Mehta A."/>
            <person name="Aluvathingal J."/>
            <person name="Nadendla S."/>
            <person name="Geyer C."/>
            <person name="Nandy P."/>
            <person name="Yan Y."/>
            <person name="Sichtig H."/>
        </authorList>
    </citation>
    <scope>NUCLEOTIDE SEQUENCE [LARGE SCALE GENOMIC DNA]</scope>
    <source>
        <strain evidence="2">FDAARGOS_526</strain>
    </source>
</reference>
<dbReference type="RefSeq" id="WP_112001610.1">
    <property type="nucleotide sequence ID" value="NZ_RKIT01000002.1"/>
</dbReference>
<name>A0AAQ0V9F9_CITKO</name>
<dbReference type="Pfam" id="PF14354">
    <property type="entry name" value="Lar_restr_allev"/>
    <property type="match status" value="1"/>
</dbReference>
<dbReference type="EMBL" id="RKIT01000002">
    <property type="protein sequence ID" value="RSC18845.1"/>
    <property type="molecule type" value="Genomic_DNA"/>
</dbReference>
<evidence type="ECO:0000313" key="2">
    <source>
        <dbReference type="Proteomes" id="UP000282299"/>
    </source>
</evidence>
<organism evidence="1 2">
    <name type="scientific">Citrobacter koseri</name>
    <name type="common">Citrobacter diversus</name>
    <dbReference type="NCBI Taxonomy" id="545"/>
    <lineage>
        <taxon>Bacteria</taxon>
        <taxon>Pseudomonadati</taxon>
        <taxon>Pseudomonadota</taxon>
        <taxon>Gammaproteobacteria</taxon>
        <taxon>Enterobacterales</taxon>
        <taxon>Enterobacteriaceae</taxon>
        <taxon>Citrobacter</taxon>
    </lineage>
</organism>
<comment type="caution">
    <text evidence="1">The sequence shown here is derived from an EMBL/GenBank/DDBJ whole genome shotgun (WGS) entry which is preliminary data.</text>
</comment>
<protein>
    <recommendedName>
        <fullName evidence="3">Restriction alleviation protein, Lar family</fullName>
    </recommendedName>
</protein>